<gene>
    <name evidence="11" type="primary">LOC107064086</name>
</gene>
<dbReference type="Pfam" id="PF01138">
    <property type="entry name" value="RNase_PH"/>
    <property type="match status" value="2"/>
</dbReference>
<evidence type="ECO:0000256" key="2">
    <source>
        <dbReference type="ARBA" id="ARBA00012416"/>
    </source>
</evidence>
<dbReference type="InterPro" id="IPR012162">
    <property type="entry name" value="PNPase"/>
</dbReference>
<dbReference type="CDD" id="cd11364">
    <property type="entry name" value="RNase_PH_PNPase_2"/>
    <property type="match status" value="1"/>
</dbReference>
<dbReference type="Gene3D" id="2.40.50.140">
    <property type="entry name" value="Nucleic acid-binding proteins"/>
    <property type="match status" value="1"/>
</dbReference>
<reference evidence="11" key="1">
    <citation type="submission" date="2025-08" db="UniProtKB">
        <authorList>
            <consortium name="RefSeq"/>
        </authorList>
    </citation>
    <scope>IDENTIFICATION</scope>
    <source>
        <tissue evidence="11">Whole body</tissue>
    </source>
</reference>
<dbReference type="PANTHER" id="PTHR11252:SF0">
    <property type="entry name" value="POLYRIBONUCLEOTIDE NUCLEOTIDYLTRANSFERASE 1, MITOCHONDRIAL"/>
    <property type="match status" value="1"/>
</dbReference>
<dbReference type="InterPro" id="IPR004088">
    <property type="entry name" value="KH_dom_type_1"/>
</dbReference>
<evidence type="ECO:0000256" key="6">
    <source>
        <dbReference type="ARBA" id="ARBA00022884"/>
    </source>
</evidence>
<evidence type="ECO:0000256" key="8">
    <source>
        <dbReference type="PROSITE-ProRule" id="PRU00117"/>
    </source>
</evidence>
<dbReference type="GeneID" id="107064086"/>
<dbReference type="EC" id="2.7.7.8" evidence="2"/>
<keyword evidence="10" id="KW-1185">Reference proteome</keyword>
<dbReference type="SUPFAM" id="SSF50249">
    <property type="entry name" value="Nucleic acid-binding proteins"/>
    <property type="match status" value="1"/>
</dbReference>
<comment type="similarity">
    <text evidence="1">Belongs to the polyribonucleotide nucleotidyltransferase family.</text>
</comment>
<dbReference type="InterPro" id="IPR015847">
    <property type="entry name" value="ExoRNase_PH_dom2"/>
</dbReference>
<dbReference type="InterPro" id="IPR012340">
    <property type="entry name" value="NA-bd_OB-fold"/>
</dbReference>
<dbReference type="Gene3D" id="3.30.230.70">
    <property type="entry name" value="GHMP Kinase, N-terminal domain"/>
    <property type="match status" value="2"/>
</dbReference>
<evidence type="ECO:0000313" key="10">
    <source>
        <dbReference type="Proteomes" id="UP000694924"/>
    </source>
</evidence>
<evidence type="ECO:0000256" key="5">
    <source>
        <dbReference type="ARBA" id="ARBA00022695"/>
    </source>
</evidence>
<evidence type="ECO:0000256" key="4">
    <source>
        <dbReference type="ARBA" id="ARBA00022679"/>
    </source>
</evidence>
<dbReference type="InterPro" id="IPR004087">
    <property type="entry name" value="KH_dom"/>
</dbReference>
<sequence>MAIVINWRLFKCDKLQLFCCKKYRNNGTIYSKFKRAVSTLNESEFKTEATFSNGTQLIISSGKYARLSNSSTVASIGDTSVMVTAVCSKSSSNKSMLPLTIDYRQKSAAVGRIPTNFMRRDIGSTEYEILTSRLVDRSLRPLFPQGWNLETQLVCNTFAVDGINDPDVISINGASAALSLSDIPWNGPVGAVRVGIIDNVLKVNPTRQEMQESILNLIVSATSNNYVLMLEGSANNVSPQNLKKAIKQGVKECQSIIQAIKTLQKKCGKQKINFTIPEIKNVDGITECIKKNSENKIREILTNFNHDKLSRDNAISEVLVNMTDIIIEKYPETEQRVIENIYYKFVKEIFRSLIFETNTRCDGRNLQELRKITCQVDLFKPLHGSALFQRGQTQVLCTVTLDSLESALKMDTVSMLISGMKEKNFFLHYEFPPYATHDVGRLGVVGRREMGHGALAEKALRSVLPKDYPFTIRLTSEVLESNGSSSMASVCGGSLALMDAGVPISSPVAGVAMGLVTQFDDQCPTNITNYKILTDILGMEDYLGDMDFKIAGDKNSFTALQVDVKIAGVPLKIIMETIEQSLVAKKEIIEIMNSALSEPRKDHSEKMPVVEELEIPVHQRGKFLGLGGVNLKKLFIKTGVHVYSKNDDIYTLFAPNESALKEAKEIIEQTLQREREPVLEFGAIYTAKIVEIRETGVMVTLYSNMTPALLPNSQLDQRKIFHPSALGLEVGQEIKIKYFGRDPVSGSMRLSRKVLQDPITVTRTLS</sequence>
<dbReference type="Pfam" id="PF03725">
    <property type="entry name" value="RNase_PH_C"/>
    <property type="match status" value="1"/>
</dbReference>
<evidence type="ECO:0000256" key="3">
    <source>
        <dbReference type="ARBA" id="ARBA00022490"/>
    </source>
</evidence>
<dbReference type="SUPFAM" id="SSF55666">
    <property type="entry name" value="Ribonuclease PH domain 2-like"/>
    <property type="match status" value="2"/>
</dbReference>
<name>A0ABM1HV78_POLDO</name>
<protein>
    <recommendedName>
        <fullName evidence="2">polyribonucleotide nucleotidyltransferase</fullName>
        <ecNumber evidence="2">2.7.7.8</ecNumber>
    </recommendedName>
    <alternativeName>
        <fullName evidence="7">Polynucleotide phosphorylase 1</fullName>
    </alternativeName>
</protein>
<dbReference type="InterPro" id="IPR015848">
    <property type="entry name" value="PNPase_PH_RNA-bd_bac/org-type"/>
</dbReference>
<dbReference type="Pfam" id="PF00013">
    <property type="entry name" value="KH_1"/>
    <property type="match status" value="1"/>
</dbReference>
<dbReference type="PIRSF" id="PIRSF005499">
    <property type="entry name" value="PNPase"/>
    <property type="match status" value="1"/>
</dbReference>
<dbReference type="Proteomes" id="UP000694924">
    <property type="component" value="Unplaced"/>
</dbReference>
<dbReference type="InterPro" id="IPR020568">
    <property type="entry name" value="Ribosomal_Su5_D2-typ_SF"/>
</dbReference>
<dbReference type="SMART" id="SM00322">
    <property type="entry name" value="KH"/>
    <property type="match status" value="1"/>
</dbReference>
<dbReference type="PANTHER" id="PTHR11252">
    <property type="entry name" value="POLYRIBONUCLEOTIDE NUCLEOTIDYLTRANSFERASE"/>
    <property type="match status" value="1"/>
</dbReference>
<dbReference type="PROSITE" id="PS50126">
    <property type="entry name" value="S1"/>
    <property type="match status" value="1"/>
</dbReference>
<keyword evidence="3" id="KW-0963">Cytoplasm</keyword>
<dbReference type="Pfam" id="PF03726">
    <property type="entry name" value="PNPase"/>
    <property type="match status" value="1"/>
</dbReference>
<dbReference type="SUPFAM" id="SSF54791">
    <property type="entry name" value="Eukaryotic type KH-domain (KH-domain type I)"/>
    <property type="match status" value="1"/>
</dbReference>
<evidence type="ECO:0000313" key="11">
    <source>
        <dbReference type="RefSeq" id="XP_015171865.1"/>
    </source>
</evidence>
<dbReference type="Gene3D" id="3.30.1370.10">
    <property type="entry name" value="K Homology domain, type 1"/>
    <property type="match status" value="1"/>
</dbReference>
<dbReference type="NCBIfam" id="NF008805">
    <property type="entry name" value="PRK11824.1"/>
    <property type="match status" value="1"/>
</dbReference>
<proteinExistence type="inferred from homology"/>
<dbReference type="CDD" id="cd11363">
    <property type="entry name" value="RNase_PH_PNPase_1"/>
    <property type="match status" value="1"/>
</dbReference>
<keyword evidence="6 8" id="KW-0694">RNA-binding</keyword>
<evidence type="ECO:0000256" key="7">
    <source>
        <dbReference type="ARBA" id="ARBA00031451"/>
    </source>
</evidence>
<feature type="domain" description="S1 motif" evidence="9">
    <location>
        <begin position="682"/>
        <end position="753"/>
    </location>
</feature>
<dbReference type="InterPro" id="IPR001247">
    <property type="entry name" value="ExoRNase_PH_dom1"/>
</dbReference>
<dbReference type="InterPro" id="IPR003029">
    <property type="entry name" value="S1_domain"/>
</dbReference>
<dbReference type="PROSITE" id="PS50084">
    <property type="entry name" value="KH_TYPE_1"/>
    <property type="match status" value="1"/>
</dbReference>
<dbReference type="SUPFAM" id="SSF54211">
    <property type="entry name" value="Ribosomal protein S5 domain 2-like"/>
    <property type="match status" value="2"/>
</dbReference>
<dbReference type="InterPro" id="IPR036612">
    <property type="entry name" value="KH_dom_type_1_sf"/>
</dbReference>
<evidence type="ECO:0000259" key="9">
    <source>
        <dbReference type="PROSITE" id="PS50126"/>
    </source>
</evidence>
<dbReference type="InterPro" id="IPR036345">
    <property type="entry name" value="ExoRNase_PH_dom2_sf"/>
</dbReference>
<organism evidence="10 11">
    <name type="scientific">Polistes dominula</name>
    <name type="common">European paper wasp</name>
    <name type="synonym">Vespa dominula</name>
    <dbReference type="NCBI Taxonomy" id="743375"/>
    <lineage>
        <taxon>Eukaryota</taxon>
        <taxon>Metazoa</taxon>
        <taxon>Ecdysozoa</taxon>
        <taxon>Arthropoda</taxon>
        <taxon>Hexapoda</taxon>
        <taxon>Insecta</taxon>
        <taxon>Pterygota</taxon>
        <taxon>Neoptera</taxon>
        <taxon>Endopterygota</taxon>
        <taxon>Hymenoptera</taxon>
        <taxon>Apocrita</taxon>
        <taxon>Aculeata</taxon>
        <taxon>Vespoidea</taxon>
        <taxon>Vespidae</taxon>
        <taxon>Polistinae</taxon>
        <taxon>Polistini</taxon>
        <taxon>Polistes</taxon>
    </lineage>
</organism>
<dbReference type="NCBIfam" id="TIGR03591">
    <property type="entry name" value="polynuc_phos"/>
    <property type="match status" value="1"/>
</dbReference>
<keyword evidence="4" id="KW-0808">Transferase</keyword>
<accession>A0ABM1HV78</accession>
<dbReference type="RefSeq" id="XP_015171865.1">
    <property type="nucleotide sequence ID" value="XM_015316379.1"/>
</dbReference>
<keyword evidence="5" id="KW-0548">Nucleotidyltransferase</keyword>
<evidence type="ECO:0000256" key="1">
    <source>
        <dbReference type="ARBA" id="ARBA00007404"/>
    </source>
</evidence>
<dbReference type="InterPro" id="IPR027408">
    <property type="entry name" value="PNPase/RNase_PH_dom_sf"/>
</dbReference>